<proteinExistence type="predicted"/>
<dbReference type="RefSeq" id="XP_012873551.1">
    <property type="nucleotide sequence ID" value="XM_013018097.1"/>
</dbReference>
<dbReference type="KEGG" id="dord:105986963"/>
<accession>A0A1S3FAH6</accession>
<keyword evidence="3" id="KW-1185">Reference proteome</keyword>
<feature type="region of interest" description="Disordered" evidence="2">
    <location>
        <begin position="163"/>
        <end position="184"/>
    </location>
</feature>
<evidence type="ECO:0000313" key="4">
    <source>
        <dbReference type="RefSeq" id="XP_012873551.1"/>
    </source>
</evidence>
<dbReference type="OrthoDB" id="5985715at2759"/>
<dbReference type="InParanoid" id="A0A1S3FAH6"/>
<evidence type="ECO:0000313" key="3">
    <source>
        <dbReference type="Proteomes" id="UP000081671"/>
    </source>
</evidence>
<name>A0A1S3FAH6_DIPOR</name>
<dbReference type="CTD" id="347475"/>
<keyword evidence="1" id="KW-0175">Coiled coil</keyword>
<dbReference type="PANTHER" id="PTHR48251:SF1">
    <property type="entry name" value="COILED-COIL DOMAIN-CONTAINING PROTEIN 160"/>
    <property type="match status" value="1"/>
</dbReference>
<evidence type="ECO:0000256" key="2">
    <source>
        <dbReference type="SAM" id="MobiDB-lite"/>
    </source>
</evidence>
<protein>
    <submittedName>
        <fullName evidence="4">Coiled-coil domain-containing protein 160</fullName>
    </submittedName>
</protein>
<dbReference type="AlphaFoldDB" id="A0A1S3FAH6"/>
<dbReference type="GeneID" id="105986963"/>
<reference evidence="4" key="1">
    <citation type="submission" date="2025-08" db="UniProtKB">
        <authorList>
            <consortium name="RefSeq"/>
        </authorList>
    </citation>
    <scope>IDENTIFICATION</scope>
    <source>
        <tissue evidence="4">Kidney</tissue>
    </source>
</reference>
<dbReference type="FunCoup" id="A0A1S3FAH6">
    <property type="interactions" value="2"/>
</dbReference>
<feature type="compositionally biased region" description="Polar residues" evidence="2">
    <location>
        <begin position="163"/>
        <end position="175"/>
    </location>
</feature>
<dbReference type="PANTHER" id="PTHR48251">
    <property type="entry name" value="COILED-COIL DOMAIN-CONTAINING PROTEIN 160"/>
    <property type="match status" value="1"/>
</dbReference>
<organism evidence="3 4">
    <name type="scientific">Dipodomys ordii</name>
    <name type="common">Ord's kangaroo rat</name>
    <dbReference type="NCBI Taxonomy" id="10020"/>
    <lineage>
        <taxon>Eukaryota</taxon>
        <taxon>Metazoa</taxon>
        <taxon>Chordata</taxon>
        <taxon>Craniata</taxon>
        <taxon>Vertebrata</taxon>
        <taxon>Euteleostomi</taxon>
        <taxon>Mammalia</taxon>
        <taxon>Eutheria</taxon>
        <taxon>Euarchontoglires</taxon>
        <taxon>Glires</taxon>
        <taxon>Rodentia</taxon>
        <taxon>Castorimorpha</taxon>
        <taxon>Heteromyidae</taxon>
        <taxon>Dipodomyinae</taxon>
        <taxon>Dipodomys</taxon>
    </lineage>
</organism>
<dbReference type="Proteomes" id="UP000081671">
    <property type="component" value="Unplaced"/>
</dbReference>
<feature type="coiled-coil region" evidence="1">
    <location>
        <begin position="191"/>
        <end position="225"/>
    </location>
</feature>
<gene>
    <name evidence="4" type="primary">Ccdc160</name>
</gene>
<dbReference type="STRING" id="10020.ENSDORP00000025430"/>
<feature type="region of interest" description="Disordered" evidence="2">
    <location>
        <begin position="1"/>
        <end position="27"/>
    </location>
</feature>
<evidence type="ECO:0000256" key="1">
    <source>
        <dbReference type="SAM" id="Coils"/>
    </source>
</evidence>
<feature type="coiled-coil region" evidence="1">
    <location>
        <begin position="261"/>
        <end position="346"/>
    </location>
</feature>
<sequence>MVAGSGEKSGKGSPDHASSSSSSQRKILSTKLLTLERELEGLPKEMDARRKHWKENIFTPFFSAHDVLENTYLSQSSSEQIAIEKTKNMGRTYNFSSKFQEGNQLKRQEYISQFDERQQASSLRPRALNIANNEVDTNSASCQSSTLDVSGKESCLTTEESSIWSKRDLPTTSPTGARKKTVEEMSPQVRLNILNRELEELNMKCRKIEKEFEHAEKELLTSKNDISTKAINFKEKDTKFFKNDWELQALKSNLPPKTTDVQSLTEELQKAKEVIHKLNLENRNLKEAVRELKHQTEVGHESIKEEIKLYYETEMAKIREELHAIKNELRAEKNLQEKNNKALEMLRKHLASASVSSSTIGQFSGDFF</sequence>